<protein>
    <recommendedName>
        <fullName evidence="2">Barstar (barnase inhibitor) domain-containing protein</fullName>
    </recommendedName>
</protein>
<comment type="similarity">
    <text evidence="1">Belongs to the barstar family.</text>
</comment>
<dbReference type="Gene3D" id="3.30.370.10">
    <property type="entry name" value="Barstar-like"/>
    <property type="match status" value="1"/>
</dbReference>
<sequence length="128" mass="15324">MENIFEYYNGREISYKRKAFYISLNVNSKKELLKEFAEKLKFPDYFGYNWDALDECLKDLDWLNATDIIIHHEKNIIINEIDFKIYIEILADAVLYWNNDGACTLIVGFPIEYKEKIEKYLHKEPGKI</sequence>
<dbReference type="Proteomes" id="UP000001029">
    <property type="component" value="Chromosome"/>
</dbReference>
<gene>
    <name evidence="3" type="ordered locus">Emin_0463</name>
</gene>
<dbReference type="RefSeq" id="WP_012414635.1">
    <property type="nucleotide sequence ID" value="NC_010644.1"/>
</dbReference>
<evidence type="ECO:0000313" key="3">
    <source>
        <dbReference type="EMBL" id="ACC98020.1"/>
    </source>
</evidence>
<evidence type="ECO:0000256" key="1">
    <source>
        <dbReference type="ARBA" id="ARBA00006845"/>
    </source>
</evidence>
<dbReference type="InterPro" id="IPR035905">
    <property type="entry name" value="Barstar-like_sf"/>
</dbReference>
<dbReference type="Pfam" id="PF01337">
    <property type="entry name" value="Barstar"/>
    <property type="match status" value="1"/>
</dbReference>
<dbReference type="SUPFAM" id="SSF52038">
    <property type="entry name" value="Barstar-related"/>
    <property type="match status" value="1"/>
</dbReference>
<name>B2KBJ8_ELUMP</name>
<evidence type="ECO:0000313" key="4">
    <source>
        <dbReference type="Proteomes" id="UP000001029"/>
    </source>
</evidence>
<evidence type="ECO:0000259" key="2">
    <source>
        <dbReference type="Pfam" id="PF01337"/>
    </source>
</evidence>
<keyword evidence="4" id="KW-1185">Reference proteome</keyword>
<dbReference type="HOGENOM" id="CLU_153035_0_0_0"/>
<feature type="domain" description="Barstar (barnase inhibitor)" evidence="2">
    <location>
        <begin position="25"/>
        <end position="103"/>
    </location>
</feature>
<dbReference type="OrthoDB" id="7575400at2"/>
<dbReference type="AlphaFoldDB" id="B2KBJ8"/>
<reference evidence="3 4" key="1">
    <citation type="journal article" date="2009" name="Appl. Environ. Microbiol.">
        <title>Genomic analysis of 'Elusimicrobium minutum,' the first cultivated representative of the phylum 'Elusimicrobia' (formerly termite group 1).</title>
        <authorList>
            <person name="Herlemann D.P.R."/>
            <person name="Geissinger O."/>
            <person name="Ikeda-Ohtsubo W."/>
            <person name="Kunin V."/>
            <person name="Sun H."/>
            <person name="Lapidus A."/>
            <person name="Hugenholtz P."/>
            <person name="Brune A."/>
        </authorList>
    </citation>
    <scope>NUCLEOTIDE SEQUENCE [LARGE SCALE GENOMIC DNA]</scope>
    <source>
        <strain evidence="3 4">Pei191</strain>
    </source>
</reference>
<dbReference type="EMBL" id="CP001055">
    <property type="protein sequence ID" value="ACC98020.1"/>
    <property type="molecule type" value="Genomic_DNA"/>
</dbReference>
<proteinExistence type="inferred from homology"/>
<organism evidence="3 4">
    <name type="scientific">Elusimicrobium minutum (strain Pei191)</name>
    <dbReference type="NCBI Taxonomy" id="445932"/>
    <lineage>
        <taxon>Bacteria</taxon>
        <taxon>Pseudomonadati</taxon>
        <taxon>Elusimicrobiota</taxon>
        <taxon>Elusimicrobia</taxon>
        <taxon>Elusimicrobiales</taxon>
        <taxon>Elusimicrobiaceae</taxon>
        <taxon>Elusimicrobium</taxon>
    </lineage>
</organism>
<dbReference type="KEGG" id="emi:Emin_0463"/>
<dbReference type="STRING" id="445932.Emin_0463"/>
<accession>B2KBJ8</accession>
<dbReference type="InterPro" id="IPR000468">
    <property type="entry name" value="Barstar"/>
</dbReference>